<evidence type="ECO:0000313" key="11">
    <source>
        <dbReference type="Proteomes" id="UP000027986"/>
    </source>
</evidence>
<dbReference type="EMBL" id="CP008889">
    <property type="protein sequence ID" value="AIF41214.1"/>
    <property type="molecule type" value="Genomic_DNA"/>
</dbReference>
<dbReference type="GO" id="GO:0005886">
    <property type="term" value="C:plasma membrane"/>
    <property type="evidence" value="ECO:0007669"/>
    <property type="project" value="UniProtKB-SubCell"/>
</dbReference>
<feature type="region of interest" description="Disordered" evidence="6">
    <location>
        <begin position="49"/>
        <end position="101"/>
    </location>
</feature>
<dbReference type="InterPro" id="IPR010432">
    <property type="entry name" value="RDD"/>
</dbReference>
<protein>
    <recommendedName>
        <fullName evidence="12">RDD family protein</fullName>
    </recommendedName>
</protein>
<dbReference type="PANTHER" id="PTHR36115:SF4">
    <property type="entry name" value="MEMBRANE PROTEIN"/>
    <property type="match status" value="1"/>
</dbReference>
<keyword evidence="3 7" id="KW-0812">Transmembrane</keyword>
<dbReference type="HOGENOM" id="CLU_936316_0_0_11"/>
<feature type="transmembrane region" description="Helical" evidence="7">
    <location>
        <begin position="236"/>
        <end position="259"/>
    </location>
</feature>
<evidence type="ECO:0000256" key="3">
    <source>
        <dbReference type="ARBA" id="ARBA00022692"/>
    </source>
</evidence>
<evidence type="ECO:0000313" key="10">
    <source>
        <dbReference type="EMBL" id="AIF41214.1"/>
    </source>
</evidence>
<dbReference type="InterPro" id="IPR018929">
    <property type="entry name" value="DUF2510"/>
</dbReference>
<evidence type="ECO:0000256" key="7">
    <source>
        <dbReference type="SAM" id="Phobius"/>
    </source>
</evidence>
<reference evidence="10 11" key="1">
    <citation type="submission" date="2014-07" db="EMBL/GenBank/DDBJ databases">
        <title>Genome Sequencing of Dermacoccus nishinomiyaensis.</title>
        <authorList>
            <person name="Hong K.W."/>
            <person name="Chan K.G."/>
        </authorList>
    </citation>
    <scope>NUCLEOTIDE SEQUENCE [LARGE SCALE GENOMIC DNA]</scope>
    <source>
        <strain evidence="10 11">M25</strain>
    </source>
</reference>
<feature type="compositionally biased region" description="Basic and acidic residues" evidence="6">
    <location>
        <begin position="49"/>
        <end position="65"/>
    </location>
</feature>
<evidence type="ECO:0000259" key="8">
    <source>
        <dbReference type="Pfam" id="PF06271"/>
    </source>
</evidence>
<feature type="domain" description="RDD" evidence="8">
    <location>
        <begin position="107"/>
        <end position="272"/>
    </location>
</feature>
<dbReference type="Pfam" id="PF10708">
    <property type="entry name" value="DUF2510"/>
    <property type="match status" value="1"/>
</dbReference>
<evidence type="ECO:0000256" key="5">
    <source>
        <dbReference type="ARBA" id="ARBA00023136"/>
    </source>
</evidence>
<evidence type="ECO:0000256" key="6">
    <source>
        <dbReference type="SAM" id="MobiDB-lite"/>
    </source>
</evidence>
<sequence>MTEQPHAPVSSGWYDDPRDATQLRYWDGILWTERTMPKLRPGLDHVGEARPVQHVDARPRRDGEPRTYPAHWGPEGSGEQQHRFGVPQPRAHDQRPTAFGTSAGEPSGVWRRFFAYFLDRIIFGVPVTLAMLPFLHSWIDEFRDFIDEASTAASNGGQMPAFPDDLTSPPLALALALFVAGFVYDTLMTSLRGATLGKSALGIRVAPIEEGDPRSPQKLPMARSAVRALIKYVPDLMSLVAVLAGIAGLLQIAILLWALSNRLRQGLDDLAARSVVRRTR</sequence>
<evidence type="ECO:0000256" key="1">
    <source>
        <dbReference type="ARBA" id="ARBA00004651"/>
    </source>
</evidence>
<dbReference type="KEGG" id="dni:HX89_09925"/>
<evidence type="ECO:0000256" key="4">
    <source>
        <dbReference type="ARBA" id="ARBA00022989"/>
    </source>
</evidence>
<dbReference type="OrthoDB" id="5244233at2"/>
<comment type="subcellular location">
    <subcellularLocation>
        <location evidence="1">Cell membrane</location>
        <topology evidence="1">Multi-pass membrane protein</topology>
    </subcellularLocation>
</comment>
<dbReference type="PANTHER" id="PTHR36115">
    <property type="entry name" value="PROLINE-RICH ANTIGEN HOMOLOG-RELATED"/>
    <property type="match status" value="1"/>
</dbReference>
<keyword evidence="11" id="KW-1185">Reference proteome</keyword>
<keyword evidence="4 7" id="KW-1133">Transmembrane helix</keyword>
<name>A0A075JH35_9MICO</name>
<feature type="domain" description="DUF2510" evidence="9">
    <location>
        <begin position="12"/>
        <end position="38"/>
    </location>
</feature>
<dbReference type="Pfam" id="PF06271">
    <property type="entry name" value="RDD"/>
    <property type="match status" value="1"/>
</dbReference>
<dbReference type="AlphaFoldDB" id="A0A075JH35"/>
<keyword evidence="2" id="KW-1003">Cell membrane</keyword>
<proteinExistence type="predicted"/>
<keyword evidence="5 7" id="KW-0472">Membrane</keyword>
<dbReference type="GeneID" id="41841450"/>
<gene>
    <name evidence="10" type="ORF">HX89_09925</name>
</gene>
<dbReference type="InterPro" id="IPR051791">
    <property type="entry name" value="Pra-immunoreactive"/>
</dbReference>
<evidence type="ECO:0008006" key="12">
    <source>
        <dbReference type="Google" id="ProtNLM"/>
    </source>
</evidence>
<organism evidence="10 11">
    <name type="scientific">Dermacoccus nishinomiyaensis</name>
    <dbReference type="NCBI Taxonomy" id="1274"/>
    <lineage>
        <taxon>Bacteria</taxon>
        <taxon>Bacillati</taxon>
        <taxon>Actinomycetota</taxon>
        <taxon>Actinomycetes</taxon>
        <taxon>Micrococcales</taxon>
        <taxon>Dermacoccaceae</taxon>
        <taxon>Dermacoccus</taxon>
    </lineage>
</organism>
<evidence type="ECO:0000259" key="9">
    <source>
        <dbReference type="Pfam" id="PF10708"/>
    </source>
</evidence>
<dbReference type="Proteomes" id="UP000027986">
    <property type="component" value="Chromosome"/>
</dbReference>
<evidence type="ECO:0000256" key="2">
    <source>
        <dbReference type="ARBA" id="ARBA00022475"/>
    </source>
</evidence>
<feature type="transmembrane region" description="Helical" evidence="7">
    <location>
        <begin position="171"/>
        <end position="191"/>
    </location>
</feature>
<accession>A0A075JH35</accession>
<dbReference type="eggNOG" id="COG1714">
    <property type="taxonomic scope" value="Bacteria"/>
</dbReference>
<dbReference type="RefSeq" id="WP_038568878.1">
    <property type="nucleotide sequence ID" value="NZ_CP008889.1"/>
</dbReference>
<feature type="transmembrane region" description="Helical" evidence="7">
    <location>
        <begin position="121"/>
        <end position="139"/>
    </location>
</feature>